<keyword evidence="4" id="KW-1185">Reference proteome</keyword>
<dbReference type="GO" id="GO:0008233">
    <property type="term" value="F:peptidase activity"/>
    <property type="evidence" value="ECO:0007669"/>
    <property type="project" value="InterPro"/>
</dbReference>
<sequence length="302" mass="31793">MKNAHLIAWALSHPWAMMPERMAAYAGVLASHTAGGLSSAPAAAAAVTSASRRNSNRAGNIAVVNVFGALVEWPGDIDVCDGGTSSRVVSQQLIDAENDDSVSQVLMVFNTPGGSVYGTAELGDVINRVKASKPVVGIAQSLAASAGYWLLSQCSEAYCSPGGEVGSIGVYSGYQNIAKAMEIAGVDIQLFSAGKYKTEMSPFSEGLTPAAVAYQEQRAQDYYAMFTRAVAKGRNVTVDTVRNGMGQGRVLGARDALSQRMIDGVMPFEDLVRRMQGSARGGRSGRSAQAMRNAREIDLLSL</sequence>
<gene>
    <name evidence="3" type="ORF">E1956_03300</name>
</gene>
<evidence type="ECO:0000256" key="1">
    <source>
        <dbReference type="ARBA" id="ARBA00008683"/>
    </source>
</evidence>
<protein>
    <submittedName>
        <fullName evidence="3">S49 family peptidase</fullName>
    </submittedName>
</protein>
<dbReference type="PANTHER" id="PTHR42987">
    <property type="entry name" value="PEPTIDASE S49"/>
    <property type="match status" value="1"/>
</dbReference>
<dbReference type="Pfam" id="PF01343">
    <property type="entry name" value="Peptidase_S49"/>
    <property type="match status" value="1"/>
</dbReference>
<dbReference type="EMBL" id="CP038148">
    <property type="protein sequence ID" value="QBQ96292.1"/>
    <property type="molecule type" value="Genomic_DNA"/>
</dbReference>
<dbReference type="InterPro" id="IPR029045">
    <property type="entry name" value="ClpP/crotonase-like_dom_sf"/>
</dbReference>
<accession>A0A4V1AYM5</accession>
<dbReference type="Proteomes" id="UP000295727">
    <property type="component" value="Chromosome 1"/>
</dbReference>
<proteinExistence type="inferred from homology"/>
<feature type="domain" description="Peptidase S49" evidence="2">
    <location>
        <begin position="129"/>
        <end position="276"/>
    </location>
</feature>
<dbReference type="Gene3D" id="6.20.330.10">
    <property type="match status" value="1"/>
</dbReference>
<dbReference type="PANTHER" id="PTHR42987:SF7">
    <property type="entry name" value="SIGNAL PEPTIDE PEPTIDASE SPPA-RELATED"/>
    <property type="match status" value="1"/>
</dbReference>
<dbReference type="InterPro" id="IPR002142">
    <property type="entry name" value="Peptidase_S49"/>
</dbReference>
<dbReference type="GO" id="GO:0006508">
    <property type="term" value="P:proteolysis"/>
    <property type="evidence" value="ECO:0007669"/>
    <property type="project" value="InterPro"/>
</dbReference>
<dbReference type="OrthoDB" id="6999246at2"/>
<reference evidence="3 4" key="1">
    <citation type="submission" date="2019-03" db="EMBL/GenBank/DDBJ databases">
        <title>Paraburkholderia sp. 7MH5, isolated from subtropical forest soil.</title>
        <authorList>
            <person name="Gao Z.-H."/>
            <person name="Qiu L.-H."/>
        </authorList>
    </citation>
    <scope>NUCLEOTIDE SEQUENCE [LARGE SCALE GENOMIC DNA]</scope>
    <source>
        <strain evidence="3 4">7MH5</strain>
    </source>
</reference>
<dbReference type="CDD" id="cd07022">
    <property type="entry name" value="S49_Sppa_36K_type"/>
    <property type="match status" value="1"/>
</dbReference>
<evidence type="ECO:0000313" key="3">
    <source>
        <dbReference type="EMBL" id="QBQ96292.1"/>
    </source>
</evidence>
<dbReference type="SUPFAM" id="SSF52096">
    <property type="entry name" value="ClpP/crotonase"/>
    <property type="match status" value="1"/>
</dbReference>
<evidence type="ECO:0000313" key="4">
    <source>
        <dbReference type="Proteomes" id="UP000295727"/>
    </source>
</evidence>
<dbReference type="KEGG" id="ppai:E1956_03300"/>
<dbReference type="InterPro" id="IPR033855">
    <property type="entry name" value="Protein_C"/>
</dbReference>
<dbReference type="AlphaFoldDB" id="A0A4V1AYM5"/>
<comment type="similarity">
    <text evidence="1">Belongs to the peptidase S49 family.</text>
</comment>
<organism evidence="3 4">
    <name type="scientific">Paraburkholderia pallida</name>
    <dbReference type="NCBI Taxonomy" id="2547399"/>
    <lineage>
        <taxon>Bacteria</taxon>
        <taxon>Pseudomonadati</taxon>
        <taxon>Pseudomonadota</taxon>
        <taxon>Betaproteobacteria</taxon>
        <taxon>Burkholderiales</taxon>
        <taxon>Burkholderiaceae</taxon>
        <taxon>Paraburkholderia</taxon>
    </lineage>
</organism>
<name>A0A4V1AYM5_9BURK</name>
<evidence type="ECO:0000259" key="2">
    <source>
        <dbReference type="Pfam" id="PF01343"/>
    </source>
</evidence>
<dbReference type="Gene3D" id="3.90.226.10">
    <property type="entry name" value="2-enoyl-CoA Hydratase, Chain A, domain 1"/>
    <property type="match status" value="1"/>
</dbReference>